<feature type="compositionally biased region" description="Pro residues" evidence="8">
    <location>
        <begin position="43"/>
        <end position="61"/>
    </location>
</feature>
<protein>
    <recommendedName>
        <fullName evidence="2">histidine kinase</fullName>
        <ecNumber evidence="2">2.7.13.3</ecNumber>
    </recommendedName>
</protein>
<dbReference type="EMBL" id="JBHSJB010000053">
    <property type="protein sequence ID" value="MFC5060326.1"/>
    <property type="molecule type" value="Genomic_DNA"/>
</dbReference>
<dbReference type="RefSeq" id="WP_344037298.1">
    <property type="nucleotide sequence ID" value="NZ_BAAAKE010000007.1"/>
</dbReference>
<evidence type="ECO:0000259" key="9">
    <source>
        <dbReference type="PROSITE" id="PS50109"/>
    </source>
</evidence>
<evidence type="ECO:0000313" key="10">
    <source>
        <dbReference type="EMBL" id="MFC5060326.1"/>
    </source>
</evidence>
<dbReference type="InterPro" id="IPR005467">
    <property type="entry name" value="His_kinase_dom"/>
</dbReference>
<keyword evidence="6" id="KW-0418">Kinase</keyword>
<comment type="caution">
    <text evidence="10">The sequence shown here is derived from an EMBL/GenBank/DDBJ whole genome shotgun (WGS) entry which is preliminary data.</text>
</comment>
<comment type="catalytic activity">
    <reaction evidence="1">
        <text>ATP + protein L-histidine = ADP + protein N-phospho-L-histidine.</text>
        <dbReference type="EC" id="2.7.13.3"/>
    </reaction>
</comment>
<evidence type="ECO:0000256" key="8">
    <source>
        <dbReference type="SAM" id="MobiDB-lite"/>
    </source>
</evidence>
<keyword evidence="11" id="KW-1185">Reference proteome</keyword>
<feature type="compositionally biased region" description="Pro residues" evidence="8">
    <location>
        <begin position="411"/>
        <end position="423"/>
    </location>
</feature>
<reference evidence="11" key="1">
    <citation type="journal article" date="2019" name="Int. J. Syst. Evol. Microbiol.">
        <title>The Global Catalogue of Microorganisms (GCM) 10K type strain sequencing project: providing services to taxonomists for standard genome sequencing and annotation.</title>
        <authorList>
            <consortium name="The Broad Institute Genomics Platform"/>
            <consortium name="The Broad Institute Genome Sequencing Center for Infectious Disease"/>
            <person name="Wu L."/>
            <person name="Ma J."/>
        </authorList>
    </citation>
    <scope>NUCLEOTIDE SEQUENCE [LARGE SCALE GENOMIC DNA]</scope>
    <source>
        <strain evidence="11">KCTC 12848</strain>
    </source>
</reference>
<keyword evidence="7" id="KW-0472">Membrane</keyword>
<evidence type="ECO:0000256" key="2">
    <source>
        <dbReference type="ARBA" id="ARBA00012438"/>
    </source>
</evidence>
<organism evidence="10 11">
    <name type="scientific">Saccharothrix xinjiangensis</name>
    <dbReference type="NCBI Taxonomy" id="204798"/>
    <lineage>
        <taxon>Bacteria</taxon>
        <taxon>Bacillati</taxon>
        <taxon>Actinomycetota</taxon>
        <taxon>Actinomycetes</taxon>
        <taxon>Pseudonocardiales</taxon>
        <taxon>Pseudonocardiaceae</taxon>
        <taxon>Saccharothrix</taxon>
    </lineage>
</organism>
<keyword evidence="5" id="KW-0812">Transmembrane</keyword>
<dbReference type="Pfam" id="PF02518">
    <property type="entry name" value="HATPase_c"/>
    <property type="match status" value="1"/>
</dbReference>
<feature type="domain" description="Histidine kinase" evidence="9">
    <location>
        <begin position="74"/>
        <end position="282"/>
    </location>
</feature>
<sequence>MVSRVRSLLNQYRRRGAKSLLEQARGTVAGLLEPRRPRHRLTSPPPPAHRQANPPPPPTEPTPRDDVLAGVCAGIALRDLNLLDSLLAELERMESEEQDPDALSRLYRLDHLATRLRRNAENLRVLAGEEAGAAPEDTASLVDVIRAAISAIERYPRVDIGRVVPLAVVGFAADDVSRLLTELLDNATTQSPPSSPVTVSAHVTENGSILLRVEDMGIGLPPERMAELNERLSTAPALDGAAIEHMGLAVVRRLADKHGVRVWLGRRAPHGTTASVLLPAELVREAPPVSFARLPDPDVPAQGAPPERAPARSRTRPDEPRAGNLIPDGPRAGGPAPDGFRAGSPPSGGPRAGSPTSEGFRTGNPTPDRSRAGNLVPDRPRTGGTTPGGLPRRVPASLRVPDSPAGFTAPPVTPPVAPPPPAVPGANPGDGFFADLADFDAGERAARGTLPEPDAPELDAPEPHDPRGDHLGTTREDRPSGDRPSDD</sequence>
<dbReference type="PROSITE" id="PS50109">
    <property type="entry name" value="HIS_KIN"/>
    <property type="match status" value="1"/>
</dbReference>
<feature type="compositionally biased region" description="Low complexity" evidence="8">
    <location>
        <begin position="424"/>
        <end position="436"/>
    </location>
</feature>
<feature type="compositionally biased region" description="Basic and acidic residues" evidence="8">
    <location>
        <begin position="461"/>
        <end position="487"/>
    </location>
</feature>
<keyword evidence="7" id="KW-1133">Transmembrane helix</keyword>
<evidence type="ECO:0000256" key="7">
    <source>
        <dbReference type="ARBA" id="ARBA00022989"/>
    </source>
</evidence>
<keyword evidence="3" id="KW-0597">Phosphoprotein</keyword>
<evidence type="ECO:0000256" key="3">
    <source>
        <dbReference type="ARBA" id="ARBA00022553"/>
    </source>
</evidence>
<feature type="compositionally biased region" description="Low complexity" evidence="8">
    <location>
        <begin position="327"/>
        <end position="345"/>
    </location>
</feature>
<dbReference type="Proteomes" id="UP001595833">
    <property type="component" value="Unassembled WGS sequence"/>
</dbReference>
<keyword evidence="10" id="KW-0067">ATP-binding</keyword>
<keyword evidence="10" id="KW-0547">Nucleotide-binding</keyword>
<dbReference type="Gene3D" id="3.30.565.10">
    <property type="entry name" value="Histidine kinase-like ATPase, C-terminal domain"/>
    <property type="match status" value="1"/>
</dbReference>
<dbReference type="EC" id="2.7.13.3" evidence="2"/>
<name>A0ABV9YID9_9PSEU</name>
<feature type="region of interest" description="Disordered" evidence="8">
    <location>
        <begin position="291"/>
        <end position="487"/>
    </location>
</feature>
<dbReference type="SMART" id="SM00387">
    <property type="entry name" value="HATPase_c"/>
    <property type="match status" value="1"/>
</dbReference>
<proteinExistence type="predicted"/>
<dbReference type="PANTHER" id="PTHR45436">
    <property type="entry name" value="SENSOR HISTIDINE KINASE YKOH"/>
    <property type="match status" value="1"/>
</dbReference>
<accession>A0ABV9YID9</accession>
<feature type="compositionally biased region" description="Low complexity" evidence="8">
    <location>
        <begin position="382"/>
        <end position="393"/>
    </location>
</feature>
<keyword evidence="4" id="KW-0808">Transferase</keyword>
<evidence type="ECO:0000256" key="1">
    <source>
        <dbReference type="ARBA" id="ARBA00000085"/>
    </source>
</evidence>
<dbReference type="InterPro" id="IPR036890">
    <property type="entry name" value="HATPase_C_sf"/>
</dbReference>
<gene>
    <name evidence="10" type="ORF">ACFPFM_42005</name>
</gene>
<evidence type="ECO:0000256" key="5">
    <source>
        <dbReference type="ARBA" id="ARBA00022692"/>
    </source>
</evidence>
<dbReference type="GO" id="GO:0005524">
    <property type="term" value="F:ATP binding"/>
    <property type="evidence" value="ECO:0007669"/>
    <property type="project" value="UniProtKB-KW"/>
</dbReference>
<evidence type="ECO:0000256" key="4">
    <source>
        <dbReference type="ARBA" id="ARBA00022679"/>
    </source>
</evidence>
<dbReference type="PANTHER" id="PTHR45436:SF5">
    <property type="entry name" value="SENSOR HISTIDINE KINASE TRCS"/>
    <property type="match status" value="1"/>
</dbReference>
<dbReference type="SUPFAM" id="SSF55874">
    <property type="entry name" value="ATPase domain of HSP90 chaperone/DNA topoisomerase II/histidine kinase"/>
    <property type="match status" value="1"/>
</dbReference>
<dbReference type="InterPro" id="IPR050428">
    <property type="entry name" value="TCS_sensor_his_kinase"/>
</dbReference>
<dbReference type="InterPro" id="IPR003594">
    <property type="entry name" value="HATPase_dom"/>
</dbReference>
<evidence type="ECO:0000256" key="6">
    <source>
        <dbReference type="ARBA" id="ARBA00022777"/>
    </source>
</evidence>
<evidence type="ECO:0000313" key="11">
    <source>
        <dbReference type="Proteomes" id="UP001595833"/>
    </source>
</evidence>
<feature type="region of interest" description="Disordered" evidence="8">
    <location>
        <begin position="26"/>
        <end position="66"/>
    </location>
</feature>